<evidence type="ECO:0008006" key="3">
    <source>
        <dbReference type="Google" id="ProtNLM"/>
    </source>
</evidence>
<sequence>MGDFDEIISPIEKNRGAERSRRQMDDFWRTLDSCGLRELGFHGCPFTWSNGRNGVEQIRCRLDRCVGTTDWMALFPRAFVSCEGRGVADHSPMLLALHGCPKTKYKKRRFTKFEAIWMKEKRCEEIIKGVWDENNNRSTVSKLLIKIRRCRDELAEWNRNTVGNIRKRIF</sequence>
<dbReference type="STRING" id="3775.A0A1Q3BBC1"/>
<organism evidence="1 2">
    <name type="scientific">Cephalotus follicularis</name>
    <name type="common">Albany pitcher plant</name>
    <dbReference type="NCBI Taxonomy" id="3775"/>
    <lineage>
        <taxon>Eukaryota</taxon>
        <taxon>Viridiplantae</taxon>
        <taxon>Streptophyta</taxon>
        <taxon>Embryophyta</taxon>
        <taxon>Tracheophyta</taxon>
        <taxon>Spermatophyta</taxon>
        <taxon>Magnoliopsida</taxon>
        <taxon>eudicotyledons</taxon>
        <taxon>Gunneridae</taxon>
        <taxon>Pentapetalae</taxon>
        <taxon>rosids</taxon>
        <taxon>fabids</taxon>
        <taxon>Oxalidales</taxon>
        <taxon>Cephalotaceae</taxon>
        <taxon>Cephalotus</taxon>
    </lineage>
</organism>
<comment type="caution">
    <text evidence="1">The sequence shown here is derived from an EMBL/GenBank/DDBJ whole genome shotgun (WGS) entry which is preliminary data.</text>
</comment>
<evidence type="ECO:0000313" key="2">
    <source>
        <dbReference type="Proteomes" id="UP000187406"/>
    </source>
</evidence>
<evidence type="ECO:0000313" key="1">
    <source>
        <dbReference type="EMBL" id="GAV65311.1"/>
    </source>
</evidence>
<dbReference type="InParanoid" id="A0A1Q3BBC1"/>
<reference evidence="2" key="1">
    <citation type="submission" date="2016-04" db="EMBL/GenBank/DDBJ databases">
        <title>Cephalotus genome sequencing.</title>
        <authorList>
            <person name="Fukushima K."/>
            <person name="Hasebe M."/>
            <person name="Fang X."/>
        </authorList>
    </citation>
    <scope>NUCLEOTIDE SEQUENCE [LARGE SCALE GENOMIC DNA]</scope>
    <source>
        <strain evidence="2">cv. St1</strain>
    </source>
</reference>
<accession>A0A1Q3BBC1</accession>
<dbReference type="InterPro" id="IPR036691">
    <property type="entry name" value="Endo/exonu/phosph_ase_sf"/>
</dbReference>
<proteinExistence type="predicted"/>
<name>A0A1Q3BBC1_CEPFO</name>
<dbReference type="SUPFAM" id="SSF56219">
    <property type="entry name" value="DNase I-like"/>
    <property type="match status" value="1"/>
</dbReference>
<dbReference type="PANTHER" id="PTHR33710">
    <property type="entry name" value="BNAC02G09200D PROTEIN"/>
    <property type="match status" value="1"/>
</dbReference>
<gene>
    <name evidence="1" type="ORF">CFOL_v3_08826</name>
</gene>
<keyword evidence="2" id="KW-1185">Reference proteome</keyword>
<dbReference type="EMBL" id="BDDD01000401">
    <property type="protein sequence ID" value="GAV65311.1"/>
    <property type="molecule type" value="Genomic_DNA"/>
</dbReference>
<dbReference type="AlphaFoldDB" id="A0A1Q3BBC1"/>
<dbReference type="PANTHER" id="PTHR33710:SF62">
    <property type="entry name" value="DUF4283 DOMAIN PROTEIN"/>
    <property type="match status" value="1"/>
</dbReference>
<dbReference type="Proteomes" id="UP000187406">
    <property type="component" value="Unassembled WGS sequence"/>
</dbReference>
<dbReference type="OrthoDB" id="1748181at2759"/>
<protein>
    <recommendedName>
        <fullName evidence="3">Exo_endo_phos domain-containing protein</fullName>
    </recommendedName>
</protein>